<dbReference type="AlphaFoldDB" id="A0A7X5VF95"/>
<proteinExistence type="predicted"/>
<reference evidence="2 3" key="1">
    <citation type="submission" date="2020-03" db="EMBL/GenBank/DDBJ databases">
        <title>Sequencing the genomes of 1000 actinobacteria strains.</title>
        <authorList>
            <person name="Klenk H.-P."/>
        </authorList>
    </citation>
    <scope>NUCLEOTIDE SEQUENCE [LARGE SCALE GENOMIC DNA]</scope>
    <source>
        <strain evidence="2 3">DSM 45490</strain>
    </source>
</reference>
<feature type="region of interest" description="Disordered" evidence="1">
    <location>
        <begin position="1"/>
        <end position="44"/>
    </location>
</feature>
<accession>A0A7X5VF95</accession>
<comment type="caution">
    <text evidence="2">The sequence shown here is derived from an EMBL/GenBank/DDBJ whole genome shotgun (WGS) entry which is preliminary data.</text>
</comment>
<evidence type="ECO:0000313" key="2">
    <source>
        <dbReference type="EMBL" id="NIK59701.1"/>
    </source>
</evidence>
<feature type="compositionally biased region" description="Basic and acidic residues" evidence="1">
    <location>
        <begin position="7"/>
        <end position="24"/>
    </location>
</feature>
<gene>
    <name evidence="2" type="ORF">BJY22_005418</name>
</gene>
<dbReference type="Proteomes" id="UP000555407">
    <property type="component" value="Unassembled WGS sequence"/>
</dbReference>
<evidence type="ECO:0000313" key="3">
    <source>
        <dbReference type="Proteomes" id="UP000555407"/>
    </source>
</evidence>
<organism evidence="2 3">
    <name type="scientific">Kribbella shirazensis</name>
    <dbReference type="NCBI Taxonomy" id="1105143"/>
    <lineage>
        <taxon>Bacteria</taxon>
        <taxon>Bacillati</taxon>
        <taxon>Actinomycetota</taxon>
        <taxon>Actinomycetes</taxon>
        <taxon>Propionibacteriales</taxon>
        <taxon>Kribbellaceae</taxon>
        <taxon>Kribbella</taxon>
    </lineage>
</organism>
<sequence length="44" mass="4619">MDAVPDELGRGRADELEVRPDPKRAIARGSAQSTTTAAIGPVSR</sequence>
<name>A0A7X5VF95_9ACTN</name>
<keyword evidence="3" id="KW-1185">Reference proteome</keyword>
<dbReference type="EMBL" id="JAASRO010000001">
    <property type="protein sequence ID" value="NIK59701.1"/>
    <property type="molecule type" value="Genomic_DNA"/>
</dbReference>
<protein>
    <submittedName>
        <fullName evidence="2">Uncharacterized protein</fullName>
    </submittedName>
</protein>
<evidence type="ECO:0000256" key="1">
    <source>
        <dbReference type="SAM" id="MobiDB-lite"/>
    </source>
</evidence>